<dbReference type="PANTHER" id="PTHR43096">
    <property type="entry name" value="DNAJ HOMOLOG 1, MITOCHONDRIAL-RELATED"/>
    <property type="match status" value="1"/>
</dbReference>
<evidence type="ECO:0000256" key="2">
    <source>
        <dbReference type="ARBA" id="ARBA00023125"/>
    </source>
</evidence>
<dbReference type="PRINTS" id="PR00625">
    <property type="entry name" value="JDOMAIN"/>
</dbReference>
<dbReference type="GO" id="GO:0005737">
    <property type="term" value="C:cytoplasm"/>
    <property type="evidence" value="ECO:0007669"/>
    <property type="project" value="TreeGrafter"/>
</dbReference>
<evidence type="ECO:0000313" key="7">
    <source>
        <dbReference type="Proteomes" id="UP000664161"/>
    </source>
</evidence>
<organism evidence="6 7">
    <name type="scientific">Psychrobacter halodurans</name>
    <dbReference type="NCBI Taxonomy" id="2818439"/>
    <lineage>
        <taxon>Bacteria</taxon>
        <taxon>Pseudomonadati</taxon>
        <taxon>Pseudomonadota</taxon>
        <taxon>Gammaproteobacteria</taxon>
        <taxon>Moraxellales</taxon>
        <taxon>Moraxellaceae</taxon>
        <taxon>Psychrobacter</taxon>
    </lineage>
</organism>
<evidence type="ECO:0000256" key="4">
    <source>
        <dbReference type="SAM" id="MobiDB-lite"/>
    </source>
</evidence>
<keyword evidence="3" id="KW-0143">Chaperone</keyword>
<dbReference type="InterPro" id="IPR008971">
    <property type="entry name" value="HSP40/DnaJ_pept-bd"/>
</dbReference>
<dbReference type="InterPro" id="IPR001623">
    <property type="entry name" value="DnaJ_domain"/>
</dbReference>
<comment type="caution">
    <text evidence="6">The sequence shown here is derived from an EMBL/GenBank/DDBJ whole genome shotgun (WGS) entry which is preliminary data.</text>
</comment>
<dbReference type="Pfam" id="PF01556">
    <property type="entry name" value="DnaJ_C"/>
    <property type="match status" value="1"/>
</dbReference>
<keyword evidence="7" id="KW-1185">Reference proteome</keyword>
<dbReference type="InterPro" id="IPR036869">
    <property type="entry name" value="J_dom_sf"/>
</dbReference>
<dbReference type="Pfam" id="PF00226">
    <property type="entry name" value="DnaJ"/>
    <property type="match status" value="1"/>
</dbReference>
<dbReference type="CDD" id="cd10747">
    <property type="entry name" value="DnaJ_C"/>
    <property type="match status" value="1"/>
</dbReference>
<name>A0AAW4IQV4_9GAMM</name>
<protein>
    <submittedName>
        <fullName evidence="6">DnaJ domain-containing protein</fullName>
    </submittedName>
</protein>
<dbReference type="FunFam" id="2.60.260.20:FF:000008">
    <property type="entry name" value="Curved DNA-binding protein"/>
    <property type="match status" value="1"/>
</dbReference>
<dbReference type="InterPro" id="IPR002939">
    <property type="entry name" value="DnaJ_C"/>
</dbReference>
<dbReference type="GO" id="GO:0051082">
    <property type="term" value="F:unfolded protein binding"/>
    <property type="evidence" value="ECO:0007669"/>
    <property type="project" value="InterPro"/>
</dbReference>
<feature type="domain" description="J" evidence="5">
    <location>
        <begin position="5"/>
        <end position="69"/>
    </location>
</feature>
<dbReference type="CDD" id="cd06257">
    <property type="entry name" value="DnaJ"/>
    <property type="match status" value="1"/>
</dbReference>
<evidence type="ECO:0000259" key="5">
    <source>
        <dbReference type="PROSITE" id="PS50076"/>
    </source>
</evidence>
<dbReference type="GO" id="GO:0003677">
    <property type="term" value="F:DNA binding"/>
    <property type="evidence" value="ECO:0007669"/>
    <property type="project" value="UniProtKB-KW"/>
</dbReference>
<keyword evidence="2" id="KW-0238">DNA-binding</keyword>
<dbReference type="AlphaFoldDB" id="A0AAW4IQV4"/>
<evidence type="ECO:0000313" key="6">
    <source>
        <dbReference type="EMBL" id="MBO1516061.1"/>
    </source>
</evidence>
<dbReference type="SUPFAM" id="SSF49493">
    <property type="entry name" value="HSP40/DnaJ peptide-binding domain"/>
    <property type="match status" value="2"/>
</dbReference>
<dbReference type="EMBL" id="JAGBKN010000002">
    <property type="protein sequence ID" value="MBO1516061.1"/>
    <property type="molecule type" value="Genomic_DNA"/>
</dbReference>
<dbReference type="PANTHER" id="PTHR43096:SF52">
    <property type="entry name" value="DNAJ HOMOLOG 1, MITOCHONDRIAL-RELATED"/>
    <property type="match status" value="1"/>
</dbReference>
<feature type="region of interest" description="Disordered" evidence="4">
    <location>
        <begin position="131"/>
        <end position="151"/>
    </location>
</feature>
<reference evidence="6 7" key="1">
    <citation type="submission" date="2021-03" db="EMBL/GenBank/DDBJ databases">
        <authorList>
            <person name="Shang D.-D."/>
            <person name="Du Z.-J."/>
            <person name="Chen G.-J."/>
        </authorList>
    </citation>
    <scope>NUCLEOTIDE SEQUENCE [LARGE SCALE GENOMIC DNA]</scope>
    <source>
        <strain evidence="6 7">F2608</strain>
    </source>
</reference>
<sequence>MAEKNYYDVLGVKKDASDADIKKKYRKLVRQYHPDVSDDPNADNKIAEINNAYETLREKDKRAQYDAMLDNPFAGQGGAGGFGGFGGQSAGGQGGFRWEDIKDQFGDGQAFGDGGFRFDDIFSAFGRGARGSAGGQAGGRTQGSGFEQFGGGFGAQDNKGQDQHAEIAVDLASVYSGDDYSIKLNVPVRQPNGSVDYENKTLKIKIPKGITDGKQIRLAGQGSAGMGGGKNGDLFLKVKIRHDANIRIEGADVYQTVNIAPWEAALGDKINVSTPAGTLGVTIPKNSKSGSNLRLKGKGIPAKQAGDLYLTLNIVNPDITDSNSEAVTKAYEQLKQAFADTSINR</sequence>
<dbReference type="RefSeq" id="WP_207969000.1">
    <property type="nucleotide sequence ID" value="NZ_JAGBKN010000002.1"/>
</dbReference>
<proteinExistence type="predicted"/>
<keyword evidence="1" id="KW-0963">Cytoplasm</keyword>
<gene>
    <name evidence="6" type="ORF">J3491_01770</name>
</gene>
<accession>A0AAW4IQV4</accession>
<evidence type="ECO:0000256" key="1">
    <source>
        <dbReference type="ARBA" id="ARBA00022490"/>
    </source>
</evidence>
<evidence type="ECO:0000256" key="3">
    <source>
        <dbReference type="ARBA" id="ARBA00023186"/>
    </source>
</evidence>
<dbReference type="Gene3D" id="2.60.260.20">
    <property type="entry name" value="Urease metallochaperone UreE, N-terminal domain"/>
    <property type="match status" value="2"/>
</dbReference>
<dbReference type="Proteomes" id="UP000664161">
    <property type="component" value="Unassembled WGS sequence"/>
</dbReference>
<dbReference type="SUPFAM" id="SSF46565">
    <property type="entry name" value="Chaperone J-domain"/>
    <property type="match status" value="1"/>
</dbReference>
<dbReference type="Gene3D" id="1.10.287.110">
    <property type="entry name" value="DnaJ domain"/>
    <property type="match status" value="1"/>
</dbReference>
<dbReference type="PROSITE" id="PS50076">
    <property type="entry name" value="DNAJ_2"/>
    <property type="match status" value="1"/>
</dbReference>
<dbReference type="SMART" id="SM00271">
    <property type="entry name" value="DnaJ"/>
    <property type="match status" value="1"/>
</dbReference>
<dbReference type="GO" id="GO:0042026">
    <property type="term" value="P:protein refolding"/>
    <property type="evidence" value="ECO:0007669"/>
    <property type="project" value="TreeGrafter"/>
</dbReference>